<keyword evidence="3" id="KW-1185">Reference proteome</keyword>
<name>A0ABU8TRS4_9HYPH</name>
<evidence type="ECO:0000313" key="2">
    <source>
        <dbReference type="EMBL" id="MEJ8476876.1"/>
    </source>
</evidence>
<evidence type="ECO:0000313" key="3">
    <source>
        <dbReference type="Proteomes" id="UP001385499"/>
    </source>
</evidence>
<accession>A0ABU8TRS4</accession>
<protein>
    <submittedName>
        <fullName evidence="2">Uncharacterized protein</fullName>
    </submittedName>
</protein>
<dbReference type="EMBL" id="JBAKIA010000031">
    <property type="protein sequence ID" value="MEJ8476876.1"/>
    <property type="molecule type" value="Genomic_DNA"/>
</dbReference>
<feature type="region of interest" description="Disordered" evidence="1">
    <location>
        <begin position="1"/>
        <end position="21"/>
    </location>
</feature>
<organism evidence="2 3">
    <name type="scientific">Roseibium algae</name>
    <dbReference type="NCBI Taxonomy" id="3123038"/>
    <lineage>
        <taxon>Bacteria</taxon>
        <taxon>Pseudomonadati</taxon>
        <taxon>Pseudomonadota</taxon>
        <taxon>Alphaproteobacteria</taxon>
        <taxon>Hyphomicrobiales</taxon>
        <taxon>Stappiaceae</taxon>
        <taxon>Roseibium</taxon>
    </lineage>
</organism>
<evidence type="ECO:0000256" key="1">
    <source>
        <dbReference type="SAM" id="MobiDB-lite"/>
    </source>
</evidence>
<dbReference type="RefSeq" id="WP_340277702.1">
    <property type="nucleotide sequence ID" value="NZ_JBAKIA010000031.1"/>
</dbReference>
<reference evidence="2 3" key="1">
    <citation type="submission" date="2024-02" db="EMBL/GenBank/DDBJ databases">
        <title>Roseibium algae sp. nov., isolated from marine alga (Grateloupia sp.), showing potential in myo-inositol conversion.</title>
        <authorList>
            <person name="Wang Y."/>
        </authorList>
    </citation>
    <scope>NUCLEOTIDE SEQUENCE [LARGE SCALE GENOMIC DNA]</scope>
    <source>
        <strain evidence="2 3">H3510</strain>
    </source>
</reference>
<comment type="caution">
    <text evidence="2">The sequence shown here is derived from an EMBL/GenBank/DDBJ whole genome shotgun (WGS) entry which is preliminary data.</text>
</comment>
<gene>
    <name evidence="2" type="ORF">V6575_22605</name>
</gene>
<proteinExistence type="predicted"/>
<sequence>MQVPLSSRAHRAKRCPPDGAEQKLRRAVALAMPAGTGCFSLLRTNHPCAVIPDKGSAAAPQIRDPAHLLRAMPAQIAAKA</sequence>
<dbReference type="Proteomes" id="UP001385499">
    <property type="component" value="Unassembled WGS sequence"/>
</dbReference>